<accession>A0ABW2F5K1</accession>
<evidence type="ECO:0000313" key="3">
    <source>
        <dbReference type="Proteomes" id="UP001596411"/>
    </source>
</evidence>
<dbReference type="RefSeq" id="WP_346063905.1">
    <property type="nucleotide sequence ID" value="NZ_BAAADR010000022.1"/>
</dbReference>
<dbReference type="EMBL" id="JBHSZP010000036">
    <property type="protein sequence ID" value="MFC7091314.1"/>
    <property type="molecule type" value="Genomic_DNA"/>
</dbReference>
<keyword evidence="3" id="KW-1185">Reference proteome</keyword>
<evidence type="ECO:0000313" key="2">
    <source>
        <dbReference type="EMBL" id="MFC7091314.1"/>
    </source>
</evidence>
<feature type="region of interest" description="Disordered" evidence="1">
    <location>
        <begin position="57"/>
        <end position="84"/>
    </location>
</feature>
<sequence length="84" mass="10030">MATPTIARRLLTALRQRLTRRRHYAELRDYDPRLLRDIGLRWERGHLVAFDAESERDSETVQRRQRAETRDAHETCPRCGSRLT</sequence>
<evidence type="ECO:0008006" key="4">
    <source>
        <dbReference type="Google" id="ProtNLM"/>
    </source>
</evidence>
<feature type="compositionally biased region" description="Basic and acidic residues" evidence="1">
    <location>
        <begin position="57"/>
        <end position="76"/>
    </location>
</feature>
<proteinExistence type="predicted"/>
<evidence type="ECO:0000256" key="1">
    <source>
        <dbReference type="SAM" id="MobiDB-lite"/>
    </source>
</evidence>
<comment type="caution">
    <text evidence="2">The sequence shown here is derived from an EMBL/GenBank/DDBJ whole genome shotgun (WGS) entry which is preliminary data.</text>
</comment>
<protein>
    <recommendedName>
        <fullName evidence="4">DUF1127 domain-containing protein</fullName>
    </recommendedName>
</protein>
<dbReference type="Proteomes" id="UP001596411">
    <property type="component" value="Unassembled WGS sequence"/>
</dbReference>
<gene>
    <name evidence="2" type="ORF">ACFQH5_17355</name>
</gene>
<organism evidence="2 3">
    <name type="scientific">Halomonas salifodinae</name>
    <dbReference type="NCBI Taxonomy" id="438745"/>
    <lineage>
        <taxon>Bacteria</taxon>
        <taxon>Pseudomonadati</taxon>
        <taxon>Pseudomonadota</taxon>
        <taxon>Gammaproteobacteria</taxon>
        <taxon>Oceanospirillales</taxon>
        <taxon>Halomonadaceae</taxon>
        <taxon>Halomonas</taxon>
    </lineage>
</organism>
<name>A0ABW2F5K1_9GAMM</name>
<reference evidence="3" key="1">
    <citation type="journal article" date="2019" name="Int. J. Syst. Evol. Microbiol.">
        <title>The Global Catalogue of Microorganisms (GCM) 10K type strain sequencing project: providing services to taxonomists for standard genome sequencing and annotation.</title>
        <authorList>
            <consortium name="The Broad Institute Genomics Platform"/>
            <consortium name="The Broad Institute Genome Sequencing Center for Infectious Disease"/>
            <person name="Wu L."/>
            <person name="Ma J."/>
        </authorList>
    </citation>
    <scope>NUCLEOTIDE SEQUENCE [LARGE SCALE GENOMIC DNA]</scope>
    <source>
        <strain evidence="3">CGMCC 1.13666</strain>
    </source>
</reference>